<evidence type="ECO:0000313" key="2">
    <source>
        <dbReference type="EMBL" id="ACZ83634.1"/>
    </source>
</evidence>
<accession>D2B4E8</accession>
<protein>
    <submittedName>
        <fullName evidence="2">Uncharacterized protein</fullName>
    </submittedName>
</protein>
<evidence type="ECO:0000313" key="3">
    <source>
        <dbReference type="Proteomes" id="UP000002029"/>
    </source>
</evidence>
<dbReference type="EMBL" id="CP001814">
    <property type="protein sequence ID" value="ACZ83634.1"/>
    <property type="molecule type" value="Genomic_DNA"/>
</dbReference>
<sequence>MESDPIGAYQLLSDAARKALCAVLENQGDERLRYRGESDHGGGVPLVGCSRAGSQDAGGSARHSFGTSPFSTGQTMPVAAGSRPRALS</sequence>
<reference evidence="2 3" key="1">
    <citation type="journal article" date="2010" name="Stand. Genomic Sci.">
        <title>Complete genome sequence of Streptosporangium roseum type strain (NI 9100).</title>
        <authorList>
            <person name="Nolan M."/>
            <person name="Sikorski J."/>
            <person name="Jando M."/>
            <person name="Lucas S."/>
            <person name="Lapidus A."/>
            <person name="Glavina Del Rio T."/>
            <person name="Chen F."/>
            <person name="Tice H."/>
            <person name="Pitluck S."/>
            <person name="Cheng J.F."/>
            <person name="Chertkov O."/>
            <person name="Sims D."/>
            <person name="Meincke L."/>
            <person name="Brettin T."/>
            <person name="Han C."/>
            <person name="Detter J.C."/>
            <person name="Bruce D."/>
            <person name="Goodwin L."/>
            <person name="Land M."/>
            <person name="Hauser L."/>
            <person name="Chang Y.J."/>
            <person name="Jeffries C.D."/>
            <person name="Ivanova N."/>
            <person name="Mavromatis K."/>
            <person name="Mikhailova N."/>
            <person name="Chen A."/>
            <person name="Palaniappan K."/>
            <person name="Chain P."/>
            <person name="Rohde M."/>
            <person name="Goker M."/>
            <person name="Bristow J."/>
            <person name="Eisen J.A."/>
            <person name="Markowitz V."/>
            <person name="Hugenholtz P."/>
            <person name="Kyrpides N.C."/>
            <person name="Klenk H.P."/>
        </authorList>
    </citation>
    <scope>NUCLEOTIDE SEQUENCE [LARGE SCALE GENOMIC DNA]</scope>
    <source>
        <strain evidence="3">ATCC 12428 / DSM 43021 / JCM 3005 / NI 9100</strain>
    </source>
</reference>
<keyword evidence="3" id="KW-1185">Reference proteome</keyword>
<feature type="compositionally biased region" description="Polar residues" evidence="1">
    <location>
        <begin position="65"/>
        <end position="75"/>
    </location>
</feature>
<proteinExistence type="predicted"/>
<dbReference type="HOGENOM" id="CLU_2467744_0_0_11"/>
<dbReference type="KEGG" id="sro:Sros_0611"/>
<gene>
    <name evidence="2" type="ordered locus">Sros_0611</name>
</gene>
<dbReference type="AlphaFoldDB" id="D2B4E8"/>
<name>D2B4E8_STRRD</name>
<dbReference type="Proteomes" id="UP000002029">
    <property type="component" value="Chromosome"/>
</dbReference>
<organism evidence="2 3">
    <name type="scientific">Streptosporangium roseum (strain ATCC 12428 / DSM 43021 / JCM 3005 / KCTC 9067 / NCIMB 10171 / NRRL 2505 / NI 9100)</name>
    <dbReference type="NCBI Taxonomy" id="479432"/>
    <lineage>
        <taxon>Bacteria</taxon>
        <taxon>Bacillati</taxon>
        <taxon>Actinomycetota</taxon>
        <taxon>Actinomycetes</taxon>
        <taxon>Streptosporangiales</taxon>
        <taxon>Streptosporangiaceae</taxon>
        <taxon>Streptosporangium</taxon>
    </lineage>
</organism>
<feature type="region of interest" description="Disordered" evidence="1">
    <location>
        <begin position="33"/>
        <end position="88"/>
    </location>
</feature>
<evidence type="ECO:0000256" key="1">
    <source>
        <dbReference type="SAM" id="MobiDB-lite"/>
    </source>
</evidence>